<dbReference type="PROSITE" id="PS00233">
    <property type="entry name" value="CHIT_BIND_RR_1"/>
    <property type="match status" value="1"/>
</dbReference>
<keyword evidence="6" id="KW-1185">Reference proteome</keyword>
<dbReference type="PANTHER" id="PTHR12236:SF79">
    <property type="entry name" value="CUTICULAR PROTEIN 50CB-RELATED"/>
    <property type="match status" value="1"/>
</dbReference>
<protein>
    <recommendedName>
        <fullName evidence="7">Cuticular protein</fullName>
    </recommendedName>
</protein>
<evidence type="ECO:0000313" key="5">
    <source>
        <dbReference type="EMBL" id="KAI9553055.1"/>
    </source>
</evidence>
<dbReference type="GO" id="GO:0042302">
    <property type="term" value="F:structural constituent of cuticle"/>
    <property type="evidence" value="ECO:0007669"/>
    <property type="project" value="UniProtKB-UniRule"/>
</dbReference>
<dbReference type="GO" id="GO:0031012">
    <property type="term" value="C:extracellular matrix"/>
    <property type="evidence" value="ECO:0007669"/>
    <property type="project" value="TreeGrafter"/>
</dbReference>
<evidence type="ECO:0000256" key="2">
    <source>
        <dbReference type="PROSITE-ProRule" id="PRU00497"/>
    </source>
</evidence>
<evidence type="ECO:0000256" key="3">
    <source>
        <dbReference type="SAM" id="MobiDB-lite"/>
    </source>
</evidence>
<dbReference type="AlphaFoldDB" id="A0AAD5L0F4"/>
<keyword evidence="1 2" id="KW-0193">Cuticle</keyword>
<organism evidence="5 6">
    <name type="scientific">Daphnia sinensis</name>
    <dbReference type="NCBI Taxonomy" id="1820382"/>
    <lineage>
        <taxon>Eukaryota</taxon>
        <taxon>Metazoa</taxon>
        <taxon>Ecdysozoa</taxon>
        <taxon>Arthropoda</taxon>
        <taxon>Crustacea</taxon>
        <taxon>Branchiopoda</taxon>
        <taxon>Diplostraca</taxon>
        <taxon>Cladocera</taxon>
        <taxon>Anomopoda</taxon>
        <taxon>Daphniidae</taxon>
        <taxon>Daphnia</taxon>
        <taxon>Daphnia similis group</taxon>
    </lineage>
</organism>
<comment type="caution">
    <text evidence="5">The sequence shown here is derived from an EMBL/GenBank/DDBJ whole genome shotgun (WGS) entry which is preliminary data.</text>
</comment>
<dbReference type="InterPro" id="IPR051217">
    <property type="entry name" value="Insect_Cuticle_Struc_Prot"/>
</dbReference>
<dbReference type="GO" id="GO:0005615">
    <property type="term" value="C:extracellular space"/>
    <property type="evidence" value="ECO:0007669"/>
    <property type="project" value="TreeGrafter"/>
</dbReference>
<sequence>MKKQLRFWIVFVLLIIASAGRADQISVYTNREDAKKPVYSFQSSHDSNSRSESRHGKVTTGSYRVPLPDGCVQVVNYRADENGYVADIQYEEVAKYPESKNAASYSASTYQAPAYVATTPPPVYEVFTPTARTNVYPTTIRNYYEVPVTTTTPAPTTTTSSAPNYEAPIYPLSKNPSYTDTGYKAPNFFTRTSVPAGRDNVKHRAETKHSEHNIENGPTYDRPIAPPFNAPAYVGAFYKAAIAPTYGLRYLGDLKSIKGGETNVNVAPAAKALHFVSEIPNAAATPEYEVPYRIPVNPGYAVVASPIPLAFRAFNPSKSTEDMTFSHDKEYKILENETPAVSPSSDKSRAISAPGYSTYVTSPENKVVTTATSAFAVPEYPTRTYSKPANPETASFRNYKAPTVTVSKFHAAATTELADSALLHSPPAYSAPEHRSPTPIYKASTYFNPNKERVSAGYKELSRIFRETSLTAGNKNWDNFFNKAWELARTKY</sequence>
<evidence type="ECO:0000256" key="4">
    <source>
        <dbReference type="SAM" id="SignalP"/>
    </source>
</evidence>
<evidence type="ECO:0008006" key="7">
    <source>
        <dbReference type="Google" id="ProtNLM"/>
    </source>
</evidence>
<feature type="region of interest" description="Disordered" evidence="3">
    <location>
        <begin position="38"/>
        <end position="62"/>
    </location>
</feature>
<reference evidence="5 6" key="1">
    <citation type="submission" date="2022-05" db="EMBL/GenBank/DDBJ databases">
        <title>A multi-omics perspective on studying reproductive biology in Daphnia sinensis.</title>
        <authorList>
            <person name="Jia J."/>
        </authorList>
    </citation>
    <scope>NUCLEOTIDE SEQUENCE [LARGE SCALE GENOMIC DNA]</scope>
    <source>
        <strain evidence="5 6">WSL</strain>
    </source>
</reference>
<gene>
    <name evidence="5" type="ORF">GHT06_020945</name>
</gene>
<dbReference type="Pfam" id="PF00379">
    <property type="entry name" value="Chitin_bind_4"/>
    <property type="match status" value="1"/>
</dbReference>
<dbReference type="EMBL" id="WJBH02000009">
    <property type="protein sequence ID" value="KAI9553055.1"/>
    <property type="molecule type" value="Genomic_DNA"/>
</dbReference>
<accession>A0AAD5L0F4</accession>
<dbReference type="Proteomes" id="UP000820818">
    <property type="component" value="Linkage Group LG9"/>
</dbReference>
<proteinExistence type="predicted"/>
<evidence type="ECO:0000256" key="1">
    <source>
        <dbReference type="ARBA" id="ARBA00022460"/>
    </source>
</evidence>
<feature type="chain" id="PRO_5042189372" description="Cuticular protein" evidence="4">
    <location>
        <begin position="23"/>
        <end position="492"/>
    </location>
</feature>
<dbReference type="InterPro" id="IPR031311">
    <property type="entry name" value="CHIT_BIND_RR_consensus"/>
</dbReference>
<dbReference type="PANTHER" id="PTHR12236">
    <property type="entry name" value="STRUCTURAL CONTITUENT OF CUTICLE"/>
    <property type="match status" value="1"/>
</dbReference>
<evidence type="ECO:0000313" key="6">
    <source>
        <dbReference type="Proteomes" id="UP000820818"/>
    </source>
</evidence>
<name>A0AAD5L0F4_9CRUS</name>
<dbReference type="PROSITE" id="PS51155">
    <property type="entry name" value="CHIT_BIND_RR_2"/>
    <property type="match status" value="1"/>
</dbReference>
<feature type="signal peptide" evidence="4">
    <location>
        <begin position="1"/>
        <end position="22"/>
    </location>
</feature>
<dbReference type="InterPro" id="IPR000618">
    <property type="entry name" value="Insect_cuticle"/>
</dbReference>
<keyword evidence="4" id="KW-0732">Signal</keyword>